<organism evidence="1 2">
    <name type="scientific">Acidovorax carolinensis</name>
    <dbReference type="NCBI Taxonomy" id="553814"/>
    <lineage>
        <taxon>Bacteria</taxon>
        <taxon>Pseudomonadati</taxon>
        <taxon>Pseudomonadota</taxon>
        <taxon>Betaproteobacteria</taxon>
        <taxon>Burkholderiales</taxon>
        <taxon>Comamonadaceae</taxon>
        <taxon>Acidovorax</taxon>
    </lineage>
</organism>
<evidence type="ECO:0008006" key="3">
    <source>
        <dbReference type="Google" id="ProtNLM"/>
    </source>
</evidence>
<evidence type="ECO:0000313" key="2">
    <source>
        <dbReference type="Proteomes" id="UP000194440"/>
    </source>
</evidence>
<dbReference type="EMBL" id="CP021367">
    <property type="protein sequence ID" value="ART61124.1"/>
    <property type="molecule type" value="Genomic_DNA"/>
</dbReference>
<dbReference type="KEGG" id="acip:CBP36_19325"/>
<gene>
    <name evidence="1" type="ORF">CBP36_19325</name>
</gene>
<dbReference type="OrthoDB" id="6182772at2"/>
<dbReference type="Gene3D" id="3.40.50.300">
    <property type="entry name" value="P-loop containing nucleotide triphosphate hydrolases"/>
    <property type="match status" value="1"/>
</dbReference>
<name>A0A240UHZ2_9BURK</name>
<sequence length="176" mass="19607">MEFVEHHAALSWQPADQAICSRQHLIALNPRMPSTSTPCLGELGAKLVVIRGLPGSGKSTLARRLAREFGYMHFENDMYFEGEAGYEYRPKNVKAAQRWCWAGVSNGLLAGGRVVVSNVFTRVSHMKSFFALTDNHIVVRCTANYGTIHDVPKDVIAAMQCAWEPFSRELEYSNGS</sequence>
<dbReference type="Proteomes" id="UP000194440">
    <property type="component" value="Plasmid pACP4.1"/>
</dbReference>
<reference evidence="1" key="1">
    <citation type="submission" date="2017-05" db="EMBL/GenBank/DDBJ databases">
        <title>Polyphasic characterization of four soil-derived phenanthrene-degrading Acidovorax strains and proposal of Acidovorax phenanthrenivorans sp. nov.</title>
        <authorList>
            <person name="Singleton D."/>
            <person name="Lee J."/>
            <person name="Dickey A.N."/>
            <person name="Stroud A."/>
            <person name="Scholl E.H."/>
            <person name="Wright F.A."/>
            <person name="Aitken M.D."/>
        </authorList>
    </citation>
    <scope>NUCLEOTIDE SEQUENCE</scope>
    <source>
        <strain evidence="1">P4</strain>
        <plasmid evidence="1">pACP4.1</plasmid>
    </source>
</reference>
<dbReference type="AlphaFoldDB" id="A0A240UHZ2"/>
<keyword evidence="1" id="KW-0614">Plasmid</keyword>
<accession>A0A240UHZ2</accession>
<dbReference type="InterPro" id="IPR027417">
    <property type="entry name" value="P-loop_NTPase"/>
</dbReference>
<keyword evidence="2" id="KW-1185">Reference proteome</keyword>
<proteinExistence type="predicted"/>
<protein>
    <recommendedName>
        <fullName evidence="3">Shikimate kinase</fullName>
    </recommendedName>
</protein>
<dbReference type="RefSeq" id="WP_157896778.1">
    <property type="nucleotide sequence ID" value="NZ_CP021363.1"/>
</dbReference>
<dbReference type="Pfam" id="PF13671">
    <property type="entry name" value="AAA_33"/>
    <property type="match status" value="1"/>
</dbReference>
<dbReference type="SUPFAM" id="SSF52540">
    <property type="entry name" value="P-loop containing nucleoside triphosphate hydrolases"/>
    <property type="match status" value="1"/>
</dbReference>
<evidence type="ECO:0000313" key="1">
    <source>
        <dbReference type="EMBL" id="ART61124.1"/>
    </source>
</evidence>
<geneLocation type="plasmid" evidence="1 2">
    <name>pACP4.1</name>
</geneLocation>
<dbReference type="KEGG" id="acis:CBP35_19280"/>